<dbReference type="RefSeq" id="WP_012637848.1">
    <property type="nucleotide sequence ID" value="NC_011901.1"/>
</dbReference>
<evidence type="ECO:0000256" key="1">
    <source>
        <dbReference type="SAM" id="SignalP"/>
    </source>
</evidence>
<dbReference type="STRING" id="396588.Tgr7_1279"/>
<dbReference type="KEGG" id="tgr:Tgr7_1279"/>
<accession>B8GQH0</accession>
<evidence type="ECO:0000313" key="4">
    <source>
        <dbReference type="Proteomes" id="UP000002383"/>
    </source>
</evidence>
<proteinExistence type="predicted"/>
<name>B8GQH0_THISH</name>
<reference evidence="3 4" key="1">
    <citation type="journal article" date="2011" name="Stand. Genomic Sci.">
        <title>Complete genome sequence of 'Thioalkalivibrio sulfidophilus' HL-EbGr7.</title>
        <authorList>
            <person name="Muyzer G."/>
            <person name="Sorokin D.Y."/>
            <person name="Mavromatis K."/>
            <person name="Lapidus A."/>
            <person name="Clum A."/>
            <person name="Ivanova N."/>
            <person name="Pati A."/>
            <person name="d'Haeseleer P."/>
            <person name="Woyke T."/>
            <person name="Kyrpides N.C."/>
        </authorList>
    </citation>
    <scope>NUCLEOTIDE SEQUENCE [LARGE SCALE GENOMIC DNA]</scope>
    <source>
        <strain evidence="3 4">HL-EbGR7</strain>
    </source>
</reference>
<keyword evidence="4" id="KW-1185">Reference proteome</keyword>
<dbReference type="InterPro" id="IPR007461">
    <property type="entry name" value="Ysc84_actin-binding"/>
</dbReference>
<dbReference type="Proteomes" id="UP000002383">
    <property type="component" value="Chromosome"/>
</dbReference>
<dbReference type="CDD" id="cd11524">
    <property type="entry name" value="SYLF"/>
    <property type="match status" value="1"/>
</dbReference>
<keyword evidence="1" id="KW-0732">Signal</keyword>
<feature type="domain" description="Ysc84 actin-binding" evidence="2">
    <location>
        <begin position="85"/>
        <end position="181"/>
    </location>
</feature>
<dbReference type="HOGENOM" id="CLU_100198_0_0_6"/>
<feature type="chain" id="PRO_5002870434" description="Ysc84 actin-binding domain-containing protein" evidence="1">
    <location>
        <begin position="24"/>
        <end position="188"/>
    </location>
</feature>
<sequence precursor="true">MKITRLFTLSLLLLLLPLGQAWADAYEDTLQVFREAIESKHFFDNAYGYAVFPTIGRGGIGIGGAHGRGRVYERGNHIGDTRMTQVTVGFQLGGQAYSQIIFFEDQRALREFTGGNFEFGAQASAVAITAGASAGVGTTGATAGASGTQHDARAVANYYRGMAVFTVAKGGLMYEASIGGQKFSYTPK</sequence>
<evidence type="ECO:0000259" key="2">
    <source>
        <dbReference type="Pfam" id="PF04366"/>
    </source>
</evidence>
<feature type="signal peptide" evidence="1">
    <location>
        <begin position="1"/>
        <end position="23"/>
    </location>
</feature>
<organism evidence="3 4">
    <name type="scientific">Thioalkalivibrio sulfidiphilus (strain HL-EbGR7)</name>
    <dbReference type="NCBI Taxonomy" id="396588"/>
    <lineage>
        <taxon>Bacteria</taxon>
        <taxon>Pseudomonadati</taxon>
        <taxon>Pseudomonadota</taxon>
        <taxon>Gammaproteobacteria</taxon>
        <taxon>Chromatiales</taxon>
        <taxon>Ectothiorhodospiraceae</taxon>
        <taxon>Thioalkalivibrio</taxon>
    </lineage>
</organism>
<dbReference type="eggNOG" id="COG2930">
    <property type="taxonomic scope" value="Bacteria"/>
</dbReference>
<dbReference type="EMBL" id="CP001339">
    <property type="protein sequence ID" value="ACL72365.1"/>
    <property type="molecule type" value="Genomic_DNA"/>
</dbReference>
<gene>
    <name evidence="3" type="ordered locus">Tgr7_1279</name>
</gene>
<dbReference type="AlphaFoldDB" id="B8GQH0"/>
<evidence type="ECO:0000313" key="3">
    <source>
        <dbReference type="EMBL" id="ACL72365.1"/>
    </source>
</evidence>
<protein>
    <recommendedName>
        <fullName evidence="2">Ysc84 actin-binding domain-containing protein</fullName>
    </recommendedName>
</protein>
<dbReference type="Pfam" id="PF04366">
    <property type="entry name" value="Ysc84"/>
    <property type="match status" value="1"/>
</dbReference>